<dbReference type="GO" id="GO:0043386">
    <property type="term" value="P:mycotoxin biosynthetic process"/>
    <property type="evidence" value="ECO:0007669"/>
    <property type="project" value="InterPro"/>
</dbReference>
<accession>A0AAE0IGR7</accession>
<keyword evidence="2" id="KW-0808">Transferase</keyword>
<dbReference type="InterPro" id="IPR023213">
    <property type="entry name" value="CAT-like_dom_sf"/>
</dbReference>
<comment type="similarity">
    <text evidence="1">Belongs to the trichothecene O-acetyltransferase family.</text>
</comment>
<evidence type="ECO:0000256" key="2">
    <source>
        <dbReference type="ARBA" id="ARBA00022679"/>
    </source>
</evidence>
<dbReference type="Gene3D" id="3.30.559.30">
    <property type="entry name" value="Nonribosomal peptide synthetase, condensation domain"/>
    <property type="match status" value="1"/>
</dbReference>
<dbReference type="PANTHER" id="PTHR42034:SF1">
    <property type="entry name" value="CONDENSATION DOMAIN-CONTAINING PROTEIN"/>
    <property type="match status" value="1"/>
</dbReference>
<sequence>MTLHLTHWEEISPGLYQRPIGENERFIRTIGDRAHAFGREQWSVTTISSFSFRATEKNQQDGVDWVHCLREAWKLLRFQHPSIASTATDDGKLQYLVPDPVQLEKWLDETFQAVHDPTLTADDLIANLKPSPTATLPFLSGSSQIVMHTAHWRTDGYGALQLVDAFFDAVQSVLGGSKQPIIWGEEVSRLVPSVETALNLPLEATPDIDTTAREYLATGRYLAGTVGVPCEAGPTVLPRGTRHVHLELGEDITKALQVVCLGHGITMYSAVHAALAAVNFAQSPAVLDGDKHYTSTIRLNLRPHLPAPFNTAAVASGLYTGGYMSKVSASSSFLDRARRYDEEYNNGVTENFLSARRQYAKLACEIVRNSPPPPPISNIDISVVRDADTMVHATRETAVGVLEVSSVDLGVETLTRQTYCFVWVYRGKLQLSLWYNEAYYESDGAMELLEMVRDTLVSELLGTSQSKE</sequence>
<dbReference type="GO" id="GO:0016407">
    <property type="term" value="F:acetyltransferase activity"/>
    <property type="evidence" value="ECO:0007669"/>
    <property type="project" value="InterPro"/>
</dbReference>
<evidence type="ECO:0000256" key="1">
    <source>
        <dbReference type="ARBA" id="ARBA00006439"/>
    </source>
</evidence>
<dbReference type="Proteomes" id="UP001283341">
    <property type="component" value="Unassembled WGS sequence"/>
</dbReference>
<dbReference type="PANTHER" id="PTHR42034">
    <property type="entry name" value="CHROMOSOME 7, WHOLE GENOME SHOTGUN SEQUENCE-RELATED"/>
    <property type="match status" value="1"/>
</dbReference>
<dbReference type="EMBL" id="JAUEDM010000002">
    <property type="protein sequence ID" value="KAK3324849.1"/>
    <property type="molecule type" value="Genomic_DNA"/>
</dbReference>
<name>A0AAE0IGR7_9PEZI</name>
<reference evidence="3" key="1">
    <citation type="journal article" date="2023" name="Mol. Phylogenet. Evol.">
        <title>Genome-scale phylogeny and comparative genomics of the fungal order Sordariales.</title>
        <authorList>
            <person name="Hensen N."/>
            <person name="Bonometti L."/>
            <person name="Westerberg I."/>
            <person name="Brannstrom I.O."/>
            <person name="Guillou S."/>
            <person name="Cros-Aarteil S."/>
            <person name="Calhoun S."/>
            <person name="Haridas S."/>
            <person name="Kuo A."/>
            <person name="Mondo S."/>
            <person name="Pangilinan J."/>
            <person name="Riley R."/>
            <person name="LaButti K."/>
            <person name="Andreopoulos B."/>
            <person name="Lipzen A."/>
            <person name="Chen C."/>
            <person name="Yan M."/>
            <person name="Daum C."/>
            <person name="Ng V."/>
            <person name="Clum A."/>
            <person name="Steindorff A."/>
            <person name="Ohm R.A."/>
            <person name="Martin F."/>
            <person name="Silar P."/>
            <person name="Natvig D.O."/>
            <person name="Lalanne C."/>
            <person name="Gautier V."/>
            <person name="Ament-Velasquez S.L."/>
            <person name="Kruys A."/>
            <person name="Hutchinson M.I."/>
            <person name="Powell A.J."/>
            <person name="Barry K."/>
            <person name="Miller A.N."/>
            <person name="Grigoriev I.V."/>
            <person name="Debuchy R."/>
            <person name="Gladieux P."/>
            <person name="Hiltunen Thoren M."/>
            <person name="Johannesson H."/>
        </authorList>
    </citation>
    <scope>NUCLEOTIDE SEQUENCE</scope>
    <source>
        <strain evidence="3">CBS 118394</strain>
    </source>
</reference>
<dbReference type="AlphaFoldDB" id="A0AAE0IGR7"/>
<dbReference type="InterPro" id="IPR009992">
    <property type="entry name" value="Tri3/Sat12/Sat16/Mac1"/>
</dbReference>
<protein>
    <recommendedName>
        <fullName evidence="5">Condensation domain-containing protein</fullName>
    </recommendedName>
</protein>
<proteinExistence type="inferred from homology"/>
<keyword evidence="4" id="KW-1185">Reference proteome</keyword>
<dbReference type="SUPFAM" id="SSF52777">
    <property type="entry name" value="CoA-dependent acyltransferases"/>
    <property type="match status" value="1"/>
</dbReference>
<dbReference type="Pfam" id="PF07428">
    <property type="entry name" value="Tri3"/>
    <property type="match status" value="1"/>
</dbReference>
<gene>
    <name evidence="3" type="ORF">B0H66DRAFT_546884</name>
</gene>
<evidence type="ECO:0000313" key="3">
    <source>
        <dbReference type="EMBL" id="KAK3324849.1"/>
    </source>
</evidence>
<dbReference type="Gene3D" id="3.30.559.10">
    <property type="entry name" value="Chloramphenicol acetyltransferase-like domain"/>
    <property type="match status" value="1"/>
</dbReference>
<comment type="caution">
    <text evidence="3">The sequence shown here is derived from an EMBL/GenBank/DDBJ whole genome shotgun (WGS) entry which is preliminary data.</text>
</comment>
<evidence type="ECO:0000313" key="4">
    <source>
        <dbReference type="Proteomes" id="UP001283341"/>
    </source>
</evidence>
<reference evidence="3" key="2">
    <citation type="submission" date="2023-06" db="EMBL/GenBank/DDBJ databases">
        <authorList>
            <consortium name="Lawrence Berkeley National Laboratory"/>
            <person name="Haridas S."/>
            <person name="Hensen N."/>
            <person name="Bonometti L."/>
            <person name="Westerberg I."/>
            <person name="Brannstrom I.O."/>
            <person name="Guillou S."/>
            <person name="Cros-Aarteil S."/>
            <person name="Calhoun S."/>
            <person name="Kuo A."/>
            <person name="Mondo S."/>
            <person name="Pangilinan J."/>
            <person name="Riley R."/>
            <person name="Labutti K."/>
            <person name="Andreopoulos B."/>
            <person name="Lipzen A."/>
            <person name="Chen C."/>
            <person name="Yanf M."/>
            <person name="Daum C."/>
            <person name="Ng V."/>
            <person name="Clum A."/>
            <person name="Steindorff A."/>
            <person name="Ohm R."/>
            <person name="Martin F."/>
            <person name="Silar P."/>
            <person name="Natvig D."/>
            <person name="Lalanne C."/>
            <person name="Gautier V."/>
            <person name="Ament-Velasquez S.L."/>
            <person name="Kruys A."/>
            <person name="Hutchinson M.I."/>
            <person name="Powell A.J."/>
            <person name="Barry K."/>
            <person name="Miller A.N."/>
            <person name="Grigoriev I.V."/>
            <person name="Debuchy R."/>
            <person name="Gladieux P."/>
            <person name="Thoren M.H."/>
            <person name="Johannesson H."/>
        </authorList>
    </citation>
    <scope>NUCLEOTIDE SEQUENCE</scope>
    <source>
        <strain evidence="3">CBS 118394</strain>
    </source>
</reference>
<evidence type="ECO:0008006" key="5">
    <source>
        <dbReference type="Google" id="ProtNLM"/>
    </source>
</evidence>
<organism evidence="3 4">
    <name type="scientific">Apodospora peruviana</name>
    <dbReference type="NCBI Taxonomy" id="516989"/>
    <lineage>
        <taxon>Eukaryota</taxon>
        <taxon>Fungi</taxon>
        <taxon>Dikarya</taxon>
        <taxon>Ascomycota</taxon>
        <taxon>Pezizomycotina</taxon>
        <taxon>Sordariomycetes</taxon>
        <taxon>Sordariomycetidae</taxon>
        <taxon>Sordariales</taxon>
        <taxon>Lasiosphaeriaceae</taxon>
        <taxon>Apodospora</taxon>
    </lineage>
</organism>